<dbReference type="Proteomes" id="UP000694251">
    <property type="component" value="Chromosome 10"/>
</dbReference>
<proteinExistence type="predicted"/>
<keyword evidence="4" id="KW-1185">Reference proteome</keyword>
<evidence type="ECO:0000313" key="3">
    <source>
        <dbReference type="EMBL" id="KAG7564091.1"/>
    </source>
</evidence>
<dbReference type="PANTHER" id="PTHR31625">
    <property type="match status" value="1"/>
</dbReference>
<name>A0A8T1ZVC9_ARASU</name>
<protein>
    <submittedName>
        <fullName evidence="3">Transferase</fullName>
    </submittedName>
</protein>
<dbReference type="Pfam" id="PF02458">
    <property type="entry name" value="Transferase"/>
    <property type="match status" value="1"/>
</dbReference>
<dbReference type="OrthoDB" id="1862401at2759"/>
<dbReference type="AlphaFoldDB" id="A0A8T1ZVC9"/>
<evidence type="ECO:0000313" key="4">
    <source>
        <dbReference type="Proteomes" id="UP000694251"/>
    </source>
</evidence>
<accession>A0A8T1ZVC9</accession>
<sequence>MALNVIKISRVSPATNTVEPLVLPLTFFDLLWLKLHPTERVTFYKLTESSRDSFFSSILPKLEQSLSLVLSHFLPLSGHLKWNPQDPKPRIIVFPKDTVSLTVAESDADFSRISTGKEPHLDTELRTLVPLLQVSSNSASLLSLQITLFPNQGFSIGTSVHHVVMDGKTASEFHKSWAHICKHGTIPQDFDLPTVLDRSFINVPAGLEPKIFELLPYFSEDKDNTRTLTPRPAREISNDVVRVTLELTQVNIEKLKERAKTESTRSDLHLSTFVVTFAYVLTSVVKACGEDGNRPVRFMYAVDFRNRLDPPVPLTYFGNCVLPVDLNGYEATTFLGENGFVNGVEILSDSVKGLGSRNIESIWEVYEEGTKNRKVGTQILTVTGSNQFGIYGSDFGWGRPVKTDVMSLYKNNEFSMSARRDEIGGVEIGISLKKCEMNVFLSLFTSDFPIIKK</sequence>
<evidence type="ECO:0000256" key="1">
    <source>
        <dbReference type="ARBA" id="ARBA00022679"/>
    </source>
</evidence>
<keyword evidence="1 3" id="KW-0808">Transferase</keyword>
<comment type="caution">
    <text evidence="3">The sequence shown here is derived from an EMBL/GenBank/DDBJ whole genome shotgun (WGS) entry which is preliminary data.</text>
</comment>
<keyword evidence="2" id="KW-0012">Acyltransferase</keyword>
<evidence type="ECO:0000256" key="2">
    <source>
        <dbReference type="ARBA" id="ARBA00023315"/>
    </source>
</evidence>
<dbReference type="InterPro" id="IPR051504">
    <property type="entry name" value="Plant_metabolite_acyltrans"/>
</dbReference>
<dbReference type="EMBL" id="JAEFBJ010000010">
    <property type="protein sequence ID" value="KAG7564091.1"/>
    <property type="molecule type" value="Genomic_DNA"/>
</dbReference>
<gene>
    <name evidence="3" type="ORF">ISN44_As10g008540</name>
</gene>
<dbReference type="GO" id="GO:0016747">
    <property type="term" value="F:acyltransferase activity, transferring groups other than amino-acyl groups"/>
    <property type="evidence" value="ECO:0007669"/>
    <property type="project" value="UniProtKB-ARBA"/>
</dbReference>
<reference evidence="3 4" key="1">
    <citation type="submission" date="2020-12" db="EMBL/GenBank/DDBJ databases">
        <title>Concerted genomic and epigenomic changes stabilize Arabidopsis allopolyploids.</title>
        <authorList>
            <person name="Chen Z."/>
        </authorList>
    </citation>
    <scope>NUCLEOTIDE SEQUENCE [LARGE SCALE GENOMIC DNA]</scope>
    <source>
        <strain evidence="3">As9502</strain>
        <tissue evidence="3">Leaf</tissue>
    </source>
</reference>
<organism evidence="3 4">
    <name type="scientific">Arabidopsis suecica</name>
    <name type="common">Swedish thale-cress</name>
    <name type="synonym">Cardaminopsis suecica</name>
    <dbReference type="NCBI Taxonomy" id="45249"/>
    <lineage>
        <taxon>Eukaryota</taxon>
        <taxon>Viridiplantae</taxon>
        <taxon>Streptophyta</taxon>
        <taxon>Embryophyta</taxon>
        <taxon>Tracheophyta</taxon>
        <taxon>Spermatophyta</taxon>
        <taxon>Magnoliopsida</taxon>
        <taxon>eudicotyledons</taxon>
        <taxon>Gunneridae</taxon>
        <taxon>Pentapetalae</taxon>
        <taxon>rosids</taxon>
        <taxon>malvids</taxon>
        <taxon>Brassicales</taxon>
        <taxon>Brassicaceae</taxon>
        <taxon>Camelineae</taxon>
        <taxon>Arabidopsis</taxon>
    </lineage>
</organism>